<feature type="signal peptide" evidence="1">
    <location>
        <begin position="1"/>
        <end position="25"/>
    </location>
</feature>
<evidence type="ECO:0000256" key="1">
    <source>
        <dbReference type="SAM" id="SignalP"/>
    </source>
</evidence>
<feature type="chain" id="PRO_5019396788" evidence="1">
    <location>
        <begin position="26"/>
        <end position="166"/>
    </location>
</feature>
<name>A0A426QLS7_9GAMM</name>
<keyword evidence="1" id="KW-0732">Signal</keyword>
<keyword evidence="3" id="KW-1185">Reference proteome</keyword>
<gene>
    <name evidence="2" type="ORF">D6C00_12835</name>
</gene>
<dbReference type="Proteomes" id="UP000287798">
    <property type="component" value="Unassembled WGS sequence"/>
</dbReference>
<organism evidence="2 3">
    <name type="scientific">Thiohalobacter thiocyanaticus</name>
    <dbReference type="NCBI Taxonomy" id="585455"/>
    <lineage>
        <taxon>Bacteria</taxon>
        <taxon>Pseudomonadati</taxon>
        <taxon>Pseudomonadota</taxon>
        <taxon>Gammaproteobacteria</taxon>
        <taxon>Thiohalobacterales</taxon>
        <taxon>Thiohalobacteraceae</taxon>
        <taxon>Thiohalobacter</taxon>
    </lineage>
</organism>
<accession>A0A426QLS7</accession>
<proteinExistence type="predicted"/>
<reference evidence="2 3" key="1">
    <citation type="journal article" date="2010" name="Int. J. Syst. Evol. Microbiol.">
        <title>Thiohalobacter thiocyanaticus gen. nov., sp. nov., a moderately halophilic, sulfur-oxidizing gammaproteobacterium from hypersaline lakes, that utilizes thiocyanate.</title>
        <authorList>
            <person name="Sorokin D.Y."/>
            <person name="Kovaleva O.L."/>
            <person name="Tourova T.P."/>
            <person name="Muyzer G."/>
        </authorList>
    </citation>
    <scope>NUCLEOTIDE SEQUENCE [LARGE SCALE GENOMIC DNA]</scope>
    <source>
        <strain evidence="2 3">Hrh1</strain>
    </source>
</reference>
<dbReference type="AlphaFoldDB" id="A0A426QLS7"/>
<dbReference type="EMBL" id="QZMU01000001">
    <property type="protein sequence ID" value="RRQ22723.1"/>
    <property type="molecule type" value="Genomic_DNA"/>
</dbReference>
<sequence length="166" mass="18092">MKTRQVTIPLFCAALLWLGSFSAQAATVAYEDVRFLEDYGWFTDPFQVSEAGTYTATLTDMQFPAPFLELAMTVTTSTQRLGLGLGEYSGFFDFEATPGTQYYLNVFYHADHIPELNQHLGLAGFDIRRVGGADDVTAVPLPGAGLLMGSALVALTGISRRNRPPV</sequence>
<evidence type="ECO:0000313" key="2">
    <source>
        <dbReference type="EMBL" id="RRQ22723.1"/>
    </source>
</evidence>
<comment type="caution">
    <text evidence="2">The sequence shown here is derived from an EMBL/GenBank/DDBJ whole genome shotgun (WGS) entry which is preliminary data.</text>
</comment>
<evidence type="ECO:0000313" key="3">
    <source>
        <dbReference type="Proteomes" id="UP000287798"/>
    </source>
</evidence>
<dbReference type="RefSeq" id="WP_125182063.1">
    <property type="nucleotide sequence ID" value="NZ_QZMU01000001.1"/>
</dbReference>
<protein>
    <submittedName>
        <fullName evidence="2">Uncharacterized protein</fullName>
    </submittedName>
</protein>